<dbReference type="PROSITE" id="PS51257">
    <property type="entry name" value="PROKAR_LIPOPROTEIN"/>
    <property type="match status" value="1"/>
</dbReference>
<keyword evidence="3" id="KW-1185">Reference proteome</keyword>
<proteinExistence type="predicted"/>
<accession>A0ABY4G488</accession>
<evidence type="ECO:0000313" key="2">
    <source>
        <dbReference type="EMBL" id="UOQ65576.1"/>
    </source>
</evidence>
<evidence type="ECO:0008006" key="4">
    <source>
        <dbReference type="Google" id="ProtNLM"/>
    </source>
</evidence>
<organism evidence="2 3">
    <name type="scientific">Hymenobacter volaticus</name>
    <dbReference type="NCBI Taxonomy" id="2932254"/>
    <lineage>
        <taxon>Bacteria</taxon>
        <taxon>Pseudomonadati</taxon>
        <taxon>Bacteroidota</taxon>
        <taxon>Cytophagia</taxon>
        <taxon>Cytophagales</taxon>
        <taxon>Hymenobacteraceae</taxon>
        <taxon>Hymenobacter</taxon>
    </lineage>
</organism>
<keyword evidence="1" id="KW-0732">Signal</keyword>
<evidence type="ECO:0000313" key="3">
    <source>
        <dbReference type="Proteomes" id="UP000830401"/>
    </source>
</evidence>
<feature type="chain" id="PRO_5045425250" description="VWA domain-containing protein" evidence="1">
    <location>
        <begin position="23"/>
        <end position="445"/>
    </location>
</feature>
<sequence>MASTSKLHLSFWAFGLALLLSACDVPGEKRAASKAAATTPTASKNEEATTKATGLRQLNVFVDISGGMQGFVRANRPGDLGSEFQRTVTALLSDVQGRTTQGTTAGYYFVKEAPVVQPTSYAELSQTISRGIENPATGTEMPDMLREVLKLQTQKPGTVSIIVSDFIYGPKDPTQTWRVRTDVKDALTTANPAELAVSVFANTSEFRGNFYPGNRTKRQTLAGTKLPYYVWVLGPAPLVAQVNQQLMGRLDQQPQVHFNAKYEAPQYGVVTGYQGKGEWYAEPGPQGGKATGVSFTSLSAKEPAQFVVGFDLKHLPLAAQKSFSGAQLRLEPGNTDAKLVRTWAAAGGPPVPAAGRAYTHFSQISVSKLPSTASRQKPQLLRLALPPTAPTWAATYSTTNDSNIASQGPKTFLLTEVLAGVAESFGSQSATGPMLFDVPVALRRD</sequence>
<evidence type="ECO:0000256" key="1">
    <source>
        <dbReference type="SAM" id="SignalP"/>
    </source>
</evidence>
<dbReference type="EMBL" id="CP095061">
    <property type="protein sequence ID" value="UOQ65576.1"/>
    <property type="molecule type" value="Genomic_DNA"/>
</dbReference>
<protein>
    <recommendedName>
        <fullName evidence="4">VWA domain-containing protein</fullName>
    </recommendedName>
</protein>
<dbReference type="RefSeq" id="WP_245119582.1">
    <property type="nucleotide sequence ID" value="NZ_CP095061.1"/>
</dbReference>
<gene>
    <name evidence="2" type="ORF">MUN86_18845</name>
</gene>
<reference evidence="2" key="1">
    <citation type="submission" date="2022-04" db="EMBL/GenBank/DDBJ databases">
        <title>Hymenobacter sp. isolated from the air.</title>
        <authorList>
            <person name="Won M."/>
            <person name="Lee C.-M."/>
            <person name="Woen H.-Y."/>
            <person name="Kwon S.-W."/>
        </authorList>
    </citation>
    <scope>NUCLEOTIDE SEQUENCE</scope>
    <source>
        <strain evidence="2">5420S-77</strain>
    </source>
</reference>
<dbReference type="Proteomes" id="UP000830401">
    <property type="component" value="Chromosome"/>
</dbReference>
<name>A0ABY4G488_9BACT</name>
<feature type="signal peptide" evidence="1">
    <location>
        <begin position="1"/>
        <end position="22"/>
    </location>
</feature>